<feature type="transmembrane region" description="Helical" evidence="7">
    <location>
        <begin position="348"/>
        <end position="367"/>
    </location>
</feature>
<feature type="transmembrane region" description="Helical" evidence="7">
    <location>
        <begin position="402"/>
        <end position="423"/>
    </location>
</feature>
<dbReference type="InterPro" id="IPR052159">
    <property type="entry name" value="Competence_DNA_uptake"/>
</dbReference>
<feature type="transmembrane region" description="Helical" evidence="7">
    <location>
        <begin position="373"/>
        <end position="390"/>
    </location>
</feature>
<feature type="transmembrane region" description="Helical" evidence="7">
    <location>
        <begin position="305"/>
        <end position="328"/>
    </location>
</feature>
<dbReference type="PANTHER" id="PTHR30619:SF1">
    <property type="entry name" value="RECOMBINATION PROTEIN 2"/>
    <property type="match status" value="1"/>
</dbReference>
<feature type="domain" description="ComEC/Rec2-related protein" evidence="8">
    <location>
        <begin position="243"/>
        <end position="524"/>
    </location>
</feature>
<dbReference type="Pfam" id="PF03772">
    <property type="entry name" value="Competence"/>
    <property type="match status" value="1"/>
</dbReference>
<sequence length="729" mass="75090">MSAHLAQAQLALPSPPLAERVLGWVAAEWDRWPLWLPVAMGAGILLYFGLTTEPALAWAALPWPLLALALLLRGRAPVSAAGLALAGAVALGFAAALLHARAAPAVPDLPRTATIITGRVEAVDLLPEGRRVVLAAPRLDERPPLERRIRIRLRANDPARPAPGDQLSVRALLRPAMAPAYPGAFDLQRAAYFSGLAGSGFALNAASVVPGDEAPLFSGLRSAIEARVTAALPGGTGAVAAALLTGSQSAIPADELAALRDSGLAHLLSVSGLHVAIVIGIGFALTRVAVAAMPWLALRVDSKGVAAVAGLVLGGAYTLLTGSGVPMVRSFAMAALVTLAVLTGRRALSLRAIALAAGLVLLANPAALTGPSFQMSFAAVLALIAAAEALRGPGQALRMRGWRGCAALVVLGLIATSLVAGAATTPFGLHHFGRLQLYGVAANAVAVPLTSFLVMPAGMLALALMPLGLEGAPLAVMGWGVEATLVTGATVAAWPGAALSAPPLPAWGLGLFTLGLCWLCLWRLPWRWLGVPAMLAGLLSGLASTPPDILVAADGRMLAIATPHGVLAERASGANRLTRESWLRSWGEDGAASLPREGAAAEGLASCSALSCLLRPRPEAAAAILLRQPPREAPRPRRGPAPPLPPVLAETGCGLAAVMISLEPIRGRCRDTPRVDRFSVWRDGAHAIWLGPDGARILSDRALRGDRPWVPPVPAPRAQPQSEPPAETE</sequence>
<evidence type="ECO:0000256" key="2">
    <source>
        <dbReference type="ARBA" id="ARBA00022475"/>
    </source>
</evidence>
<protein>
    <submittedName>
        <fullName evidence="10">Competence protein ComEC</fullName>
    </submittedName>
</protein>
<feature type="transmembrane region" description="Helical" evidence="7">
    <location>
        <begin position="34"/>
        <end position="50"/>
    </location>
</feature>
<evidence type="ECO:0000259" key="9">
    <source>
        <dbReference type="Pfam" id="PF13567"/>
    </source>
</evidence>
<evidence type="ECO:0000313" key="10">
    <source>
        <dbReference type="EMBL" id="SHK18948.1"/>
    </source>
</evidence>
<keyword evidence="2" id="KW-1003">Cell membrane</keyword>
<feature type="transmembrane region" description="Helical" evidence="7">
    <location>
        <begin position="264"/>
        <end position="285"/>
    </location>
</feature>
<dbReference type="InterPro" id="IPR004477">
    <property type="entry name" value="ComEC_N"/>
</dbReference>
<feature type="transmembrane region" description="Helical" evidence="7">
    <location>
        <begin position="78"/>
        <end position="98"/>
    </location>
</feature>
<name>A0A1M6QFK1_9PROT</name>
<keyword evidence="5 7" id="KW-0472">Membrane</keyword>
<dbReference type="AlphaFoldDB" id="A0A1M6QFK1"/>
<feature type="domain" description="DUF4131" evidence="9">
    <location>
        <begin position="56"/>
        <end position="202"/>
    </location>
</feature>
<feature type="transmembrane region" description="Helical" evidence="7">
    <location>
        <begin position="435"/>
        <end position="462"/>
    </location>
</feature>
<keyword evidence="4 7" id="KW-1133">Transmembrane helix</keyword>
<dbReference type="GO" id="GO:0005886">
    <property type="term" value="C:plasma membrane"/>
    <property type="evidence" value="ECO:0007669"/>
    <property type="project" value="UniProtKB-SubCell"/>
</dbReference>
<feature type="transmembrane region" description="Helical" evidence="7">
    <location>
        <begin position="506"/>
        <end position="524"/>
    </location>
</feature>
<evidence type="ECO:0000256" key="7">
    <source>
        <dbReference type="SAM" id="Phobius"/>
    </source>
</evidence>
<dbReference type="RefSeq" id="WP_073138908.1">
    <property type="nucleotide sequence ID" value="NZ_FQZF01000035.1"/>
</dbReference>
<evidence type="ECO:0000256" key="1">
    <source>
        <dbReference type="ARBA" id="ARBA00004651"/>
    </source>
</evidence>
<dbReference type="InterPro" id="IPR025405">
    <property type="entry name" value="DUF4131"/>
</dbReference>
<dbReference type="NCBIfam" id="TIGR00360">
    <property type="entry name" value="ComEC_N-term"/>
    <property type="match status" value="1"/>
</dbReference>
<evidence type="ECO:0000256" key="5">
    <source>
        <dbReference type="ARBA" id="ARBA00023136"/>
    </source>
</evidence>
<proteinExistence type="predicted"/>
<keyword evidence="3 7" id="KW-0812">Transmembrane</keyword>
<reference evidence="10 11" key="1">
    <citation type="submission" date="2016-11" db="EMBL/GenBank/DDBJ databases">
        <authorList>
            <person name="Jaros S."/>
            <person name="Januszkiewicz K."/>
            <person name="Wedrychowicz H."/>
        </authorList>
    </citation>
    <scope>NUCLEOTIDE SEQUENCE [LARGE SCALE GENOMIC DNA]</scope>
    <source>
        <strain evidence="10 11">DSM 14916</strain>
    </source>
</reference>
<evidence type="ECO:0000313" key="11">
    <source>
        <dbReference type="Proteomes" id="UP000184387"/>
    </source>
</evidence>
<evidence type="ECO:0000256" key="3">
    <source>
        <dbReference type="ARBA" id="ARBA00022692"/>
    </source>
</evidence>
<feature type="region of interest" description="Disordered" evidence="6">
    <location>
        <begin position="705"/>
        <end position="729"/>
    </location>
</feature>
<accession>A0A1M6QFK1</accession>
<dbReference type="OrthoDB" id="9790149at2"/>
<dbReference type="Proteomes" id="UP000184387">
    <property type="component" value="Unassembled WGS sequence"/>
</dbReference>
<organism evidence="10 11">
    <name type="scientific">Muricoccus roseus</name>
    <dbReference type="NCBI Taxonomy" id="198092"/>
    <lineage>
        <taxon>Bacteria</taxon>
        <taxon>Pseudomonadati</taxon>
        <taxon>Pseudomonadota</taxon>
        <taxon>Alphaproteobacteria</taxon>
        <taxon>Acetobacterales</taxon>
        <taxon>Roseomonadaceae</taxon>
        <taxon>Muricoccus</taxon>
    </lineage>
</organism>
<dbReference type="Pfam" id="PF13567">
    <property type="entry name" value="DUF4131"/>
    <property type="match status" value="1"/>
</dbReference>
<dbReference type="STRING" id="198092.SAMN02745194_04397"/>
<dbReference type="PANTHER" id="PTHR30619">
    <property type="entry name" value="DNA INTERNALIZATION/COMPETENCE PROTEIN COMEC/REC2"/>
    <property type="match status" value="1"/>
</dbReference>
<gene>
    <name evidence="10" type="ORF">SAMN02745194_04397</name>
</gene>
<evidence type="ECO:0000256" key="4">
    <source>
        <dbReference type="ARBA" id="ARBA00022989"/>
    </source>
</evidence>
<feature type="transmembrane region" description="Helical" evidence="7">
    <location>
        <begin position="474"/>
        <end position="494"/>
    </location>
</feature>
<evidence type="ECO:0000256" key="6">
    <source>
        <dbReference type="SAM" id="MobiDB-lite"/>
    </source>
</evidence>
<keyword evidence="11" id="KW-1185">Reference proteome</keyword>
<evidence type="ECO:0000259" key="8">
    <source>
        <dbReference type="Pfam" id="PF03772"/>
    </source>
</evidence>
<comment type="subcellular location">
    <subcellularLocation>
        <location evidence="1">Cell membrane</location>
        <topology evidence="1">Multi-pass membrane protein</topology>
    </subcellularLocation>
</comment>
<dbReference type="EMBL" id="FQZF01000035">
    <property type="protein sequence ID" value="SHK18948.1"/>
    <property type="molecule type" value="Genomic_DNA"/>
</dbReference>